<organism evidence="1 2">
    <name type="scientific">Flammeovirga kamogawensis</name>
    <dbReference type="NCBI Taxonomy" id="373891"/>
    <lineage>
        <taxon>Bacteria</taxon>
        <taxon>Pseudomonadati</taxon>
        <taxon>Bacteroidota</taxon>
        <taxon>Cytophagia</taxon>
        <taxon>Cytophagales</taxon>
        <taxon>Flammeovirgaceae</taxon>
        <taxon>Flammeovirga</taxon>
    </lineage>
</organism>
<keyword evidence="2" id="KW-1185">Reference proteome</keyword>
<dbReference type="InterPro" id="IPR037914">
    <property type="entry name" value="SpoVT-AbrB_sf"/>
</dbReference>
<sequence>MKVIETKIKSFGNSKGIIIPSRMIKRLGFLEDVIITEDSNGIRITNNSKDHAYLLKKKIEQLRKSKAEIFKTMNQEIRDMTKEEHDTLDNDLENFNDFDILEDNE</sequence>
<accession>A0ABX8H4Y4</accession>
<dbReference type="EMBL" id="CP076131">
    <property type="protein sequence ID" value="QWG10774.1"/>
    <property type="molecule type" value="Genomic_DNA"/>
</dbReference>
<evidence type="ECO:0000313" key="1">
    <source>
        <dbReference type="EMBL" id="QWG10774.1"/>
    </source>
</evidence>
<protein>
    <recommendedName>
        <fullName evidence="3">AbrB/MazE/SpoVT family DNA-binding domain-containing protein</fullName>
    </recommendedName>
</protein>
<keyword evidence="1" id="KW-0614">Plasmid</keyword>
<evidence type="ECO:0000313" key="2">
    <source>
        <dbReference type="Proteomes" id="UP000682802"/>
    </source>
</evidence>
<dbReference type="SUPFAM" id="SSF89447">
    <property type="entry name" value="AbrB/MazE/MraZ-like"/>
    <property type="match status" value="1"/>
</dbReference>
<dbReference type="Proteomes" id="UP000682802">
    <property type="component" value="Plasmid p2"/>
</dbReference>
<dbReference type="RefSeq" id="WP_144077396.1">
    <property type="nucleotide sequence ID" value="NZ_CP076131.1"/>
</dbReference>
<geneLocation type="plasmid" evidence="1 2">
    <name>p2</name>
</geneLocation>
<gene>
    <name evidence="1" type="ORF">KM029_26810</name>
</gene>
<dbReference type="Gene3D" id="2.10.260.10">
    <property type="match status" value="1"/>
</dbReference>
<reference evidence="1 2" key="1">
    <citation type="submission" date="2021-05" db="EMBL/GenBank/DDBJ databases">
        <title>Comparative genomic studies on the polysaccharide-degrading batcterial strains of the Flammeovirga genus.</title>
        <authorList>
            <person name="Zewei F."/>
            <person name="Zheng Z."/>
            <person name="Yu L."/>
            <person name="Ruyue G."/>
            <person name="Yanhong M."/>
            <person name="Yuanyuan C."/>
            <person name="Jingyan G."/>
            <person name="Wenjun H."/>
        </authorList>
    </citation>
    <scope>NUCLEOTIDE SEQUENCE [LARGE SCALE GENOMIC DNA]</scope>
    <source>
        <strain evidence="1 2">YS10</strain>
        <plasmid evidence="1 2">p2</plasmid>
    </source>
</reference>
<name>A0ABX8H4Y4_9BACT</name>
<evidence type="ECO:0008006" key="3">
    <source>
        <dbReference type="Google" id="ProtNLM"/>
    </source>
</evidence>
<proteinExistence type="predicted"/>